<proteinExistence type="predicted"/>
<gene>
    <name evidence="2" type="ORF">PCAMFM013_S009g000458</name>
</gene>
<dbReference type="Proteomes" id="UP000053732">
    <property type="component" value="Unassembled WGS sequence"/>
</dbReference>
<organism evidence="2 3">
    <name type="scientific">Penicillium camemberti (strain FM 013)</name>
    <dbReference type="NCBI Taxonomy" id="1429867"/>
    <lineage>
        <taxon>Eukaryota</taxon>
        <taxon>Fungi</taxon>
        <taxon>Dikarya</taxon>
        <taxon>Ascomycota</taxon>
        <taxon>Pezizomycotina</taxon>
        <taxon>Eurotiomycetes</taxon>
        <taxon>Eurotiomycetidae</taxon>
        <taxon>Eurotiales</taxon>
        <taxon>Aspergillaceae</taxon>
        <taxon>Penicillium</taxon>
    </lineage>
</organism>
<feature type="compositionally biased region" description="Basic and acidic residues" evidence="1">
    <location>
        <begin position="41"/>
        <end position="61"/>
    </location>
</feature>
<sequence length="68" mass="7061">MSGIDPNARREVNNALTSSGSAAVGQMVDTANSSVQKRQKNKEEKEKREAAARAAKQEADAAKGGASS</sequence>
<reference evidence="2 3" key="1">
    <citation type="journal article" date="2014" name="Nat. Commun.">
        <title>Multiple recent horizontal transfers of a large genomic region in cheese making fungi.</title>
        <authorList>
            <person name="Cheeseman K."/>
            <person name="Ropars J."/>
            <person name="Renault P."/>
            <person name="Dupont J."/>
            <person name="Gouzy J."/>
            <person name="Branca A."/>
            <person name="Abraham A.L."/>
            <person name="Ceppi M."/>
            <person name="Conseiller E."/>
            <person name="Debuchy R."/>
            <person name="Malagnac F."/>
            <person name="Goarin A."/>
            <person name="Silar P."/>
            <person name="Lacoste S."/>
            <person name="Sallet E."/>
            <person name="Bensimon A."/>
            <person name="Giraud T."/>
            <person name="Brygoo Y."/>
        </authorList>
    </citation>
    <scope>NUCLEOTIDE SEQUENCE [LARGE SCALE GENOMIC DNA]</scope>
    <source>
        <strain evidence="3">FM 013</strain>
    </source>
</reference>
<evidence type="ECO:0000313" key="3">
    <source>
        <dbReference type="Proteomes" id="UP000053732"/>
    </source>
</evidence>
<dbReference type="AlphaFoldDB" id="A0A0G4PB16"/>
<protein>
    <submittedName>
        <fullName evidence="2">Str. FM013</fullName>
    </submittedName>
</protein>
<feature type="region of interest" description="Disordered" evidence="1">
    <location>
        <begin position="1"/>
        <end position="68"/>
    </location>
</feature>
<name>A0A0G4PB16_PENC3</name>
<evidence type="ECO:0000313" key="2">
    <source>
        <dbReference type="EMBL" id="CRL23518.1"/>
    </source>
</evidence>
<accession>A0A0G4PB16</accession>
<evidence type="ECO:0000256" key="1">
    <source>
        <dbReference type="SAM" id="MobiDB-lite"/>
    </source>
</evidence>
<keyword evidence="3" id="KW-1185">Reference proteome</keyword>
<dbReference type="EMBL" id="HG793142">
    <property type="protein sequence ID" value="CRL23518.1"/>
    <property type="molecule type" value="Genomic_DNA"/>
</dbReference>